<keyword evidence="2" id="KW-1185">Reference proteome</keyword>
<accession>A0A963Z0E8</accession>
<dbReference type="RefSeq" id="WP_227306165.1">
    <property type="nucleotide sequence ID" value="NZ_JAESVA010000002.1"/>
</dbReference>
<protein>
    <recommendedName>
        <fullName evidence="3">Ribbon-helix-helix protein, CopG family</fullName>
    </recommendedName>
</protein>
<proteinExistence type="predicted"/>
<comment type="caution">
    <text evidence="1">The sequence shown here is derived from an EMBL/GenBank/DDBJ whole genome shotgun (WGS) entry which is preliminary data.</text>
</comment>
<gene>
    <name evidence="1" type="ORF">ACELLULO517_04740</name>
</gene>
<name>A0A963Z0E8_9PROT</name>
<dbReference type="Proteomes" id="UP000721844">
    <property type="component" value="Unassembled WGS sequence"/>
</dbReference>
<dbReference type="EMBL" id="JAESVA010000002">
    <property type="protein sequence ID" value="MCB8879530.1"/>
    <property type="molecule type" value="Genomic_DNA"/>
</dbReference>
<evidence type="ECO:0000313" key="1">
    <source>
        <dbReference type="EMBL" id="MCB8879530.1"/>
    </source>
</evidence>
<reference evidence="1 2" key="1">
    <citation type="journal article" date="2021" name="Microorganisms">
        <title>Acidisoma silvae sp. nov. and Acidisomacellulosilytica sp. nov., Two Acidophilic Bacteria Isolated from Decaying Wood, Hydrolyzing Cellulose and Producing Poly-3-hydroxybutyrate.</title>
        <authorList>
            <person name="Mieszkin S."/>
            <person name="Pouder E."/>
            <person name="Uroz S."/>
            <person name="Simon-Colin C."/>
            <person name="Alain K."/>
        </authorList>
    </citation>
    <scope>NUCLEOTIDE SEQUENCE [LARGE SCALE GENOMIC DNA]</scope>
    <source>
        <strain evidence="1 2">HW T5.17</strain>
    </source>
</reference>
<organism evidence="1 2">
    <name type="scientific">Acidisoma cellulosilyticum</name>
    <dbReference type="NCBI Taxonomy" id="2802395"/>
    <lineage>
        <taxon>Bacteria</taxon>
        <taxon>Pseudomonadati</taxon>
        <taxon>Pseudomonadota</taxon>
        <taxon>Alphaproteobacteria</taxon>
        <taxon>Acetobacterales</taxon>
        <taxon>Acidocellaceae</taxon>
        <taxon>Acidisoma</taxon>
    </lineage>
</organism>
<evidence type="ECO:0008006" key="3">
    <source>
        <dbReference type="Google" id="ProtNLM"/>
    </source>
</evidence>
<sequence length="65" mass="7193">MAYRSDDHRNADHGEAVSLTVTADEARAIDSWSAAHHIGDRSEAIHRLVSLALDAHSEHDDVSFR</sequence>
<evidence type="ECO:0000313" key="2">
    <source>
        <dbReference type="Proteomes" id="UP000721844"/>
    </source>
</evidence>
<dbReference type="AlphaFoldDB" id="A0A963Z0E8"/>